<reference evidence="5 6" key="1">
    <citation type="submission" date="2020-12" db="EMBL/GenBank/DDBJ databases">
        <title>FDA dAtabase for Regulatory Grade micrObial Sequences (FDA-ARGOS): Supporting development and validation of Infectious Disease Dx tests.</title>
        <authorList>
            <person name="Sproer C."/>
            <person name="Gronow S."/>
            <person name="Severitt S."/>
            <person name="Schroder I."/>
            <person name="Tallon L."/>
            <person name="Sadzewicz L."/>
            <person name="Zhao X."/>
            <person name="Boylan J."/>
            <person name="Ott S."/>
            <person name="Bowen H."/>
            <person name="Vavikolanu K."/>
            <person name="Mehta A."/>
            <person name="Aluvathingal J."/>
            <person name="Nadendla S."/>
            <person name="Lowell S."/>
            <person name="Myers T."/>
            <person name="Yan Y."/>
            <person name="Sichtig H."/>
        </authorList>
    </citation>
    <scope>NUCLEOTIDE SEQUENCE [LARGE SCALE GENOMIC DNA]</scope>
    <source>
        <strain evidence="5 6">FDAARGOS_986</strain>
    </source>
</reference>
<feature type="signal peptide" evidence="3">
    <location>
        <begin position="1"/>
        <end position="28"/>
    </location>
</feature>
<evidence type="ECO:0000256" key="3">
    <source>
        <dbReference type="SAM" id="SignalP"/>
    </source>
</evidence>
<keyword evidence="2 3" id="KW-0732">Signal</keyword>
<dbReference type="InterPro" id="IPR001638">
    <property type="entry name" value="Solute-binding_3/MltF_N"/>
</dbReference>
<accession>A0A7T4AD76</accession>
<feature type="chain" id="PRO_5045939543" evidence="3">
    <location>
        <begin position="29"/>
        <end position="259"/>
    </location>
</feature>
<dbReference type="SUPFAM" id="SSF53850">
    <property type="entry name" value="Periplasmic binding protein-like II"/>
    <property type="match status" value="1"/>
</dbReference>
<dbReference type="GeneID" id="69551526"/>
<dbReference type="RefSeq" id="WP_042031896.1">
    <property type="nucleotide sequence ID" value="NZ_CAWMFX010000032.1"/>
</dbReference>
<evidence type="ECO:0000259" key="4">
    <source>
        <dbReference type="Pfam" id="PF00497"/>
    </source>
</evidence>
<dbReference type="Proteomes" id="UP000595481">
    <property type="component" value="Chromosome"/>
</dbReference>
<dbReference type="PANTHER" id="PTHR35936:SF35">
    <property type="entry name" value="L-CYSTINE-BINDING PROTEIN TCYJ"/>
    <property type="match status" value="1"/>
</dbReference>
<dbReference type="PANTHER" id="PTHR35936">
    <property type="entry name" value="MEMBRANE-BOUND LYTIC MUREIN TRANSGLYCOSYLASE F"/>
    <property type="match status" value="1"/>
</dbReference>
<dbReference type="Gene3D" id="3.40.190.10">
    <property type="entry name" value="Periplasmic binding protein-like II"/>
    <property type="match status" value="2"/>
</dbReference>
<evidence type="ECO:0000313" key="5">
    <source>
        <dbReference type="EMBL" id="QQB21733.1"/>
    </source>
</evidence>
<evidence type="ECO:0000256" key="2">
    <source>
        <dbReference type="ARBA" id="ARBA00022729"/>
    </source>
</evidence>
<gene>
    <name evidence="5" type="ORF">I6H43_09560</name>
</gene>
<feature type="domain" description="Solute-binding protein family 3/N-terminal" evidence="4">
    <location>
        <begin position="42"/>
        <end position="257"/>
    </location>
</feature>
<name>A0A7T4AD76_AERJA</name>
<proteinExistence type="inferred from homology"/>
<comment type="similarity">
    <text evidence="1">Belongs to the bacterial solute-binding protein 3 family.</text>
</comment>
<sequence length="259" mass="29188">MMWCQGWRRIGCYGWLLASLLGAGLAAAADKPPTLTLLTELWPPYVMRDEGGRLVGADLDLACAVLQQLGYRTEIRVLPWKRVLQQAMLREGDAVIDIFYVEARKSWLHYPEEPLSYSGEVLFYPVDRPLHVARLADLKGLRVGIQADYAYSKSFLTDTGVIRVPMTGEGNAVKQLHLMMAGRLDGVVLNELVGRYLLHTQGLQDQVSHGSYMLTDDSRNFLGFTHKPGHDQLAIRFSAALKQFKQTPAYKQLLARYHL</sequence>
<evidence type="ECO:0000313" key="6">
    <source>
        <dbReference type="Proteomes" id="UP000595481"/>
    </source>
</evidence>
<keyword evidence="6" id="KW-1185">Reference proteome</keyword>
<evidence type="ECO:0000256" key="1">
    <source>
        <dbReference type="ARBA" id="ARBA00010333"/>
    </source>
</evidence>
<dbReference type="EMBL" id="CP066092">
    <property type="protein sequence ID" value="QQB21733.1"/>
    <property type="molecule type" value="Genomic_DNA"/>
</dbReference>
<organism evidence="5 6">
    <name type="scientific">Aeromonas jandaei</name>
    <dbReference type="NCBI Taxonomy" id="650"/>
    <lineage>
        <taxon>Bacteria</taxon>
        <taxon>Pseudomonadati</taxon>
        <taxon>Pseudomonadota</taxon>
        <taxon>Gammaproteobacteria</taxon>
        <taxon>Aeromonadales</taxon>
        <taxon>Aeromonadaceae</taxon>
        <taxon>Aeromonas</taxon>
    </lineage>
</organism>
<dbReference type="Pfam" id="PF00497">
    <property type="entry name" value="SBP_bac_3"/>
    <property type="match status" value="1"/>
</dbReference>
<protein>
    <submittedName>
        <fullName evidence="5">Transporter substrate-binding domain-containing protein</fullName>
    </submittedName>
</protein>